<evidence type="ECO:0000313" key="2">
    <source>
        <dbReference type="Proteomes" id="UP000055024"/>
    </source>
</evidence>
<evidence type="ECO:0000313" key="1">
    <source>
        <dbReference type="EMBL" id="KRY99113.1"/>
    </source>
</evidence>
<protein>
    <submittedName>
        <fullName evidence="1">Uncharacterized protein</fullName>
    </submittedName>
</protein>
<proteinExistence type="predicted"/>
<dbReference type="AlphaFoldDB" id="A0A0V1GM44"/>
<comment type="caution">
    <text evidence="1">The sequence shown here is derived from an EMBL/GenBank/DDBJ whole genome shotgun (WGS) entry which is preliminary data.</text>
</comment>
<dbReference type="Proteomes" id="UP000055024">
    <property type="component" value="Unassembled WGS sequence"/>
</dbReference>
<keyword evidence="2" id="KW-1185">Reference proteome</keyword>
<organism evidence="1 2">
    <name type="scientific">Trichinella zimbabwensis</name>
    <dbReference type="NCBI Taxonomy" id="268475"/>
    <lineage>
        <taxon>Eukaryota</taxon>
        <taxon>Metazoa</taxon>
        <taxon>Ecdysozoa</taxon>
        <taxon>Nematoda</taxon>
        <taxon>Enoplea</taxon>
        <taxon>Dorylaimia</taxon>
        <taxon>Trichinellida</taxon>
        <taxon>Trichinellidae</taxon>
        <taxon>Trichinella</taxon>
    </lineage>
</organism>
<sequence length="37" mass="4293">MSAAAHFFYHVSNSSLRKRKTELRNLCMESLEFACLT</sequence>
<accession>A0A0V1GM44</accession>
<gene>
    <name evidence="1" type="ORF">T11_15516</name>
</gene>
<name>A0A0V1GM44_9BILA</name>
<dbReference type="EMBL" id="JYDP01000997">
    <property type="protein sequence ID" value="KRY99113.1"/>
    <property type="molecule type" value="Genomic_DNA"/>
</dbReference>
<reference evidence="1 2" key="1">
    <citation type="submission" date="2015-01" db="EMBL/GenBank/DDBJ databases">
        <title>Evolution of Trichinella species and genotypes.</title>
        <authorList>
            <person name="Korhonen P.K."/>
            <person name="Edoardo P."/>
            <person name="Giuseppe L.R."/>
            <person name="Gasser R.B."/>
        </authorList>
    </citation>
    <scope>NUCLEOTIDE SEQUENCE [LARGE SCALE GENOMIC DNA]</scope>
    <source>
        <strain evidence="1">ISS1029</strain>
    </source>
</reference>